<dbReference type="Pfam" id="PF20256">
    <property type="entry name" value="MoCoBD_2"/>
    <property type="match status" value="1"/>
</dbReference>
<protein>
    <recommendedName>
        <fullName evidence="3">Aldehyde oxidase/xanthine dehydrogenase a/b hammerhead domain-containing protein</fullName>
    </recommendedName>
</protein>
<dbReference type="PANTHER" id="PTHR11908:SF132">
    <property type="entry name" value="ALDEHYDE OXIDASE 1-RELATED"/>
    <property type="match status" value="1"/>
</dbReference>
<evidence type="ECO:0000256" key="2">
    <source>
        <dbReference type="ARBA" id="ARBA00023002"/>
    </source>
</evidence>
<dbReference type="Pfam" id="PF02738">
    <property type="entry name" value="MoCoBD_1"/>
    <property type="match status" value="1"/>
</dbReference>
<dbReference type="EMBL" id="NEXC01000021">
    <property type="protein sequence ID" value="PSN83541.1"/>
    <property type="molecule type" value="Genomic_DNA"/>
</dbReference>
<sequence length="725" mass="79747">MRNHSLGNYVGDFTNREVLYAAFLRSTYPHAKILRIDVPQSVKQKSKLVLTAKEVSDLTNEIGPTTSLRPIGQAPWRVPILPKHKTTYFGQPLAMVVAKDPYICADLIEEFVVEYEPLTPVIQPEEAMSDKILVLESYGSNIASSISFSQGNPNTKGDLTVDVELRIERQVAAPIETRGCFVYPDDEKIVAVIPTKMPFETRRIICEALRLRSEQIKIVVPRIGGSFGSKGPAYPEEILVCLASKLLKLPVFWSATRTEETITSNHARDSVLKAKAEFLKNGKLIALNADILIDCGAPWVSNLGALLRGTRLLTGCYKVPNLQVNATSVFTNKTPAGPVRGNGRPEAILLIERVMNEAATELNIDPLELRRINLITQSDLPYNNGLGVKIVDCDFETLLSVFKSKYERIVAQTQDVGIGMALYLEDTGGQGIEGAKVILNPSGELDVYVGAVFYGQNITPVVQKIVRSTLGISNDQIVVKFADTDALKNGVGSFGSRTTVMTGSAVLLACEKLVKKIAQFCSKLWDSRVDSIKLQDGFVYDDKGNKAHIFEISKCYFEKTGEILSEEVVYSGNETTYSYGAHLAIVRIDQETGEVRVIKYFALDDVGNLFSEEEVHGQLIGGIVHAFSNAFFERMVYTKEGIPISTNFSNYLIASAVESFDVQTEFYNTQAKTNPLGARGVGEGGTIGGLAALVNALHDVLKKHKIKLKKIPWGGEFIVKSWDES</sequence>
<dbReference type="Gene3D" id="3.30.365.10">
    <property type="entry name" value="Aldehyde oxidase/xanthine dehydrogenase, molybdopterin binding domain"/>
    <property type="match status" value="4"/>
</dbReference>
<evidence type="ECO:0000259" key="3">
    <source>
        <dbReference type="SMART" id="SM01008"/>
    </source>
</evidence>
<name>A0A2R6AAU7_9ARCH</name>
<dbReference type="InterPro" id="IPR016208">
    <property type="entry name" value="Ald_Oxase/xanthine_DH-like"/>
</dbReference>
<dbReference type="InterPro" id="IPR036856">
    <property type="entry name" value="Ald_Oxase/Xan_DH_a/b_sf"/>
</dbReference>
<dbReference type="SUPFAM" id="SSF56003">
    <property type="entry name" value="Molybdenum cofactor-binding domain"/>
    <property type="match status" value="1"/>
</dbReference>
<dbReference type="InterPro" id="IPR008274">
    <property type="entry name" value="AldOxase/xan_DH_MoCoBD1"/>
</dbReference>
<keyword evidence="1" id="KW-0500">Molybdenum</keyword>
<dbReference type="Gene3D" id="3.90.1170.50">
    <property type="entry name" value="Aldehyde oxidase/xanthine dehydrogenase, a/b hammerhead"/>
    <property type="match status" value="1"/>
</dbReference>
<comment type="caution">
    <text evidence="4">The sequence shown here is derived from an EMBL/GenBank/DDBJ whole genome shotgun (WGS) entry which is preliminary data.</text>
</comment>
<dbReference type="GO" id="GO:0016491">
    <property type="term" value="F:oxidoreductase activity"/>
    <property type="evidence" value="ECO:0007669"/>
    <property type="project" value="UniProtKB-KW"/>
</dbReference>
<dbReference type="PANTHER" id="PTHR11908">
    <property type="entry name" value="XANTHINE DEHYDROGENASE"/>
    <property type="match status" value="1"/>
</dbReference>
<evidence type="ECO:0000256" key="1">
    <source>
        <dbReference type="ARBA" id="ARBA00022505"/>
    </source>
</evidence>
<dbReference type="InterPro" id="IPR000674">
    <property type="entry name" value="Ald_Oxase/Xan_DH_a/b"/>
</dbReference>
<accession>A0A2R6AAU7</accession>
<proteinExistence type="predicted"/>
<dbReference type="InterPro" id="IPR046867">
    <property type="entry name" value="AldOxase/xan_DH_MoCoBD2"/>
</dbReference>
<organism evidence="4 5">
    <name type="scientific">Candidatus Marsarchaeota G1 archaeon OSP_D</name>
    <dbReference type="NCBI Taxonomy" id="1978155"/>
    <lineage>
        <taxon>Archaea</taxon>
        <taxon>Candidatus Marsarchaeota</taxon>
        <taxon>Candidatus Marsarchaeota group 1</taxon>
    </lineage>
</organism>
<reference evidence="4 5" key="1">
    <citation type="submission" date="2017-04" db="EMBL/GenBank/DDBJ databases">
        <title>Novel microbial lineages endemic to geothermal iron-oxide mats fill important gaps in the evolutionary history of Archaea.</title>
        <authorList>
            <person name="Jay Z.J."/>
            <person name="Beam J.P."/>
            <person name="Dlakic M."/>
            <person name="Rusch D.B."/>
            <person name="Kozubal M.A."/>
            <person name="Inskeep W.P."/>
        </authorList>
    </citation>
    <scope>NUCLEOTIDE SEQUENCE [LARGE SCALE GENOMIC DNA]</scope>
    <source>
        <strain evidence="4">OSP_D</strain>
    </source>
</reference>
<gene>
    <name evidence="4" type="ORF">B9Q01_04390</name>
</gene>
<dbReference type="SMART" id="SM01008">
    <property type="entry name" value="Ald_Xan_dh_C"/>
    <property type="match status" value="1"/>
</dbReference>
<dbReference type="Proteomes" id="UP000240880">
    <property type="component" value="Unassembled WGS sequence"/>
</dbReference>
<evidence type="ECO:0000313" key="4">
    <source>
        <dbReference type="EMBL" id="PSN83541.1"/>
    </source>
</evidence>
<dbReference type="SUPFAM" id="SSF54665">
    <property type="entry name" value="CO dehydrogenase molybdoprotein N-domain-like"/>
    <property type="match status" value="1"/>
</dbReference>
<dbReference type="GO" id="GO:0005506">
    <property type="term" value="F:iron ion binding"/>
    <property type="evidence" value="ECO:0007669"/>
    <property type="project" value="InterPro"/>
</dbReference>
<dbReference type="AlphaFoldDB" id="A0A2R6AAU7"/>
<evidence type="ECO:0000313" key="5">
    <source>
        <dbReference type="Proteomes" id="UP000240880"/>
    </source>
</evidence>
<dbReference type="InterPro" id="IPR037165">
    <property type="entry name" value="AldOxase/xan_DH_Mopterin-bd_sf"/>
</dbReference>
<feature type="domain" description="Aldehyde oxidase/xanthine dehydrogenase a/b hammerhead" evidence="3">
    <location>
        <begin position="4"/>
        <end position="119"/>
    </location>
</feature>
<dbReference type="Pfam" id="PF01315">
    <property type="entry name" value="Ald_Xan_dh_C"/>
    <property type="match status" value="1"/>
</dbReference>
<keyword evidence="2" id="KW-0560">Oxidoreductase</keyword>